<dbReference type="Pfam" id="PF12867">
    <property type="entry name" value="DinB_2"/>
    <property type="match status" value="1"/>
</dbReference>
<accession>A0A3E1Q866</accession>
<evidence type="ECO:0000313" key="2">
    <source>
        <dbReference type="EMBL" id="RFN58312.1"/>
    </source>
</evidence>
<dbReference type="OrthoDB" id="9793216at2"/>
<dbReference type="InterPro" id="IPR034660">
    <property type="entry name" value="DinB/YfiT-like"/>
</dbReference>
<dbReference type="SUPFAM" id="SSF109854">
    <property type="entry name" value="DinB/YfiT-like putative metalloenzymes"/>
    <property type="match status" value="1"/>
</dbReference>
<dbReference type="EMBL" id="QVID01000002">
    <property type="protein sequence ID" value="RFN58312.1"/>
    <property type="molecule type" value="Genomic_DNA"/>
</dbReference>
<dbReference type="InterPro" id="IPR024775">
    <property type="entry name" value="DinB-like"/>
</dbReference>
<dbReference type="AlphaFoldDB" id="A0A3E1Q866"/>
<proteinExistence type="predicted"/>
<dbReference type="RefSeq" id="WP_117160260.1">
    <property type="nucleotide sequence ID" value="NZ_QVID01000002.1"/>
</dbReference>
<organism evidence="2 3">
    <name type="scientific">Marixanthomonas ophiurae</name>
    <dbReference type="NCBI Taxonomy" id="387659"/>
    <lineage>
        <taxon>Bacteria</taxon>
        <taxon>Pseudomonadati</taxon>
        <taxon>Bacteroidota</taxon>
        <taxon>Flavobacteriia</taxon>
        <taxon>Flavobacteriales</taxon>
        <taxon>Flavobacteriaceae</taxon>
        <taxon>Marixanthomonas</taxon>
    </lineage>
</organism>
<keyword evidence="3" id="KW-1185">Reference proteome</keyword>
<reference evidence="2 3" key="1">
    <citation type="journal article" date="2007" name="Int. J. Syst. Evol. Microbiol.">
        <title>Marixanthomonas ophiurae gen. nov., sp. nov., a marine bacterium of the family Flavobacteriaceae isolated from a deep-sea brittle star.</title>
        <authorList>
            <person name="Romanenko L.A."/>
            <person name="Uchino M."/>
            <person name="Frolova G.M."/>
            <person name="Mikhailov V.V."/>
        </authorList>
    </citation>
    <scope>NUCLEOTIDE SEQUENCE [LARGE SCALE GENOMIC DNA]</scope>
    <source>
        <strain evidence="2 3">KMM 3046</strain>
    </source>
</reference>
<name>A0A3E1Q866_9FLAO</name>
<feature type="domain" description="DinB-like" evidence="1">
    <location>
        <begin position="40"/>
        <end position="165"/>
    </location>
</feature>
<gene>
    <name evidence="2" type="ORF">DZ858_13895</name>
</gene>
<evidence type="ECO:0000259" key="1">
    <source>
        <dbReference type="Pfam" id="PF12867"/>
    </source>
</evidence>
<protein>
    <submittedName>
        <fullName evidence="2">DinB family protein</fullName>
    </submittedName>
</protein>
<sequence length="170" mass="19427">METTIPTSHYHSYFKRYIDLVVEHPLKKALKSGISKSKGFYESLPEDIWAYQYAEGKWTPKEVLLHVIDTERVFSYRALQIARSNQVKLKGYDENLFAKNSNANNRSIKSLISEYVSVRAATIALFESFSEDILNKIGTADGKPLSVIASGYIICGHDLHHINIIKERYI</sequence>
<dbReference type="Gene3D" id="1.20.120.450">
    <property type="entry name" value="dinb family like domain"/>
    <property type="match status" value="1"/>
</dbReference>
<comment type="caution">
    <text evidence="2">The sequence shown here is derived from an EMBL/GenBank/DDBJ whole genome shotgun (WGS) entry which is preliminary data.</text>
</comment>
<dbReference type="Proteomes" id="UP000261082">
    <property type="component" value="Unassembled WGS sequence"/>
</dbReference>
<evidence type="ECO:0000313" key="3">
    <source>
        <dbReference type="Proteomes" id="UP000261082"/>
    </source>
</evidence>